<proteinExistence type="predicted"/>
<feature type="domain" description="4Fe-4S ferredoxin-type" evidence="11">
    <location>
        <begin position="37"/>
        <end position="66"/>
    </location>
</feature>
<keyword evidence="4" id="KW-0479">Metal-binding</keyword>
<accession>A0ABU4BL78</accession>
<dbReference type="Gene3D" id="3.50.50.60">
    <property type="entry name" value="FAD/NAD(P)-binding domain"/>
    <property type="match status" value="1"/>
</dbReference>
<evidence type="ECO:0000256" key="10">
    <source>
        <dbReference type="ARBA" id="ARBA00047776"/>
    </source>
</evidence>
<keyword evidence="6" id="KW-0521">NADP</keyword>
<dbReference type="CDD" id="cd04410">
    <property type="entry name" value="DMSOR_beta-like"/>
    <property type="match status" value="1"/>
</dbReference>
<keyword evidence="13" id="KW-1185">Reference proteome</keyword>
<sequence>MPFAITQNCCNDASCLSVCPVNCIHPTPDEPDFGKTELLYIDPRSCIDCGACADACPVDAITRVSRLTPDQQIYADINADYYRDKPAVAEWGEPRFPVSTVNELPPVSIAIVGTGPAACYTAQALLRVPGTRITFYDRLRTAGGLARYGVAPDHLGTRRISEHFRGIFAHPRVTMKLGVEVGKDVDHVELARKFDSVVYAVGADKDRALDIPGIDLDNSVSARTLVGWYTGHPDVPADAIDLTGVDRVTVVGNGNVALDAARILTADPDQLDGTEIAPHALAALRRHRVTEVVVLARRGPEFAAFTRSECKALVDRPGVDVVVAGPDGIVDAIDRLPLSASASALAGAQRVDLGSSAGVEPAERPDKNEGRRIVFAFGRAPSALHGSGSVESIEVGVGEHAVTLSTELVLLAIGYRGTPSPGVPFDDITGTIRNDGGRITAADGTPVPGSYVVGWAKRGATGGIGDNKIDAEETAEALLADVPTRGPARPLGWYGKVSAALGDRVSRTR</sequence>
<dbReference type="InterPro" id="IPR023753">
    <property type="entry name" value="FAD/NAD-binding_dom"/>
</dbReference>
<dbReference type="PANTHER" id="PTHR48467">
    <property type="entry name" value="GLUTAMATE SYNTHASE 1 [NADH], CHLOROPLASTIC-LIKE"/>
    <property type="match status" value="1"/>
</dbReference>
<evidence type="ECO:0000256" key="2">
    <source>
        <dbReference type="ARBA" id="ARBA00013223"/>
    </source>
</evidence>
<evidence type="ECO:0000256" key="1">
    <source>
        <dbReference type="ARBA" id="ARBA00001974"/>
    </source>
</evidence>
<dbReference type="Gene3D" id="3.40.50.720">
    <property type="entry name" value="NAD(P)-binding Rossmann-like Domain"/>
    <property type="match status" value="1"/>
</dbReference>
<evidence type="ECO:0000256" key="7">
    <source>
        <dbReference type="ARBA" id="ARBA00023002"/>
    </source>
</evidence>
<dbReference type="InterPro" id="IPR017896">
    <property type="entry name" value="4Fe4S_Fe-S-bd"/>
</dbReference>
<dbReference type="InterPro" id="IPR017900">
    <property type="entry name" value="4Fe4S_Fe_S_CS"/>
</dbReference>
<evidence type="ECO:0000259" key="11">
    <source>
        <dbReference type="PROSITE" id="PS51379"/>
    </source>
</evidence>
<dbReference type="SUPFAM" id="SSF54862">
    <property type="entry name" value="4Fe-4S ferredoxins"/>
    <property type="match status" value="1"/>
</dbReference>
<dbReference type="PANTHER" id="PTHR48467:SF1">
    <property type="entry name" value="GLUTAMATE SYNTHASE 1 [NADH], CHLOROPLASTIC-LIKE"/>
    <property type="match status" value="1"/>
</dbReference>
<dbReference type="PROSITE" id="PS51379">
    <property type="entry name" value="4FE4S_FER_2"/>
    <property type="match status" value="1"/>
</dbReference>
<dbReference type="RefSeq" id="WP_317566830.1">
    <property type="nucleotide sequence ID" value="NZ_JAWLJX010000020.1"/>
</dbReference>
<evidence type="ECO:0000256" key="3">
    <source>
        <dbReference type="ARBA" id="ARBA00022630"/>
    </source>
</evidence>
<dbReference type="EMBL" id="JAWLJX010000020">
    <property type="protein sequence ID" value="MDV6264833.1"/>
    <property type="molecule type" value="Genomic_DNA"/>
</dbReference>
<dbReference type="EC" id="1.18.1.2" evidence="2"/>
<keyword evidence="3" id="KW-0285">Flavoprotein</keyword>
<evidence type="ECO:0000256" key="5">
    <source>
        <dbReference type="ARBA" id="ARBA00022827"/>
    </source>
</evidence>
<reference evidence="12 13" key="1">
    <citation type="submission" date="2023-10" db="EMBL/GenBank/DDBJ databases">
        <title>Development of a sustainable strategy for remediation of hydrocarbon-contaminated territories based on the waste exchange concept.</title>
        <authorList>
            <person name="Krivoruchko A."/>
        </authorList>
    </citation>
    <scope>NUCLEOTIDE SEQUENCE [LARGE SCALE GENOMIC DNA]</scope>
    <source>
        <strain evidence="12 13">IEGM 1323</strain>
    </source>
</reference>
<comment type="catalytic activity">
    <reaction evidence="10">
        <text>2 reduced [2Fe-2S]-[ferredoxin] + NADP(+) + H(+) = 2 oxidized [2Fe-2S]-[ferredoxin] + NADPH</text>
        <dbReference type="Rhea" id="RHEA:20125"/>
        <dbReference type="Rhea" id="RHEA-COMP:10000"/>
        <dbReference type="Rhea" id="RHEA-COMP:10001"/>
        <dbReference type="ChEBI" id="CHEBI:15378"/>
        <dbReference type="ChEBI" id="CHEBI:33737"/>
        <dbReference type="ChEBI" id="CHEBI:33738"/>
        <dbReference type="ChEBI" id="CHEBI:57783"/>
        <dbReference type="ChEBI" id="CHEBI:58349"/>
        <dbReference type="EC" id="1.18.1.2"/>
    </reaction>
</comment>
<dbReference type="SUPFAM" id="SSF51971">
    <property type="entry name" value="Nucleotide-binding domain"/>
    <property type="match status" value="1"/>
</dbReference>
<protein>
    <recommendedName>
        <fullName evidence="2">ferredoxin--NADP(+) reductase</fullName>
        <ecNumber evidence="2">1.18.1.2</ecNumber>
    </recommendedName>
</protein>
<dbReference type="PRINTS" id="PR00419">
    <property type="entry name" value="ADXRDTASE"/>
</dbReference>
<evidence type="ECO:0000313" key="12">
    <source>
        <dbReference type="EMBL" id="MDV6264833.1"/>
    </source>
</evidence>
<evidence type="ECO:0000256" key="9">
    <source>
        <dbReference type="ARBA" id="ARBA00023014"/>
    </source>
</evidence>
<evidence type="ECO:0000313" key="13">
    <source>
        <dbReference type="Proteomes" id="UP001185755"/>
    </source>
</evidence>
<dbReference type="InterPro" id="IPR036188">
    <property type="entry name" value="FAD/NAD-bd_sf"/>
</dbReference>
<gene>
    <name evidence="12" type="ORF">R3P96_26160</name>
</gene>
<keyword evidence="7" id="KW-0560">Oxidoreductase</keyword>
<evidence type="ECO:0000256" key="6">
    <source>
        <dbReference type="ARBA" id="ARBA00022857"/>
    </source>
</evidence>
<dbReference type="InterPro" id="IPR055275">
    <property type="entry name" value="Ferredox_Rdtase"/>
</dbReference>
<dbReference type="Proteomes" id="UP001185755">
    <property type="component" value="Unassembled WGS sequence"/>
</dbReference>
<comment type="caution">
    <text evidence="12">The sequence shown here is derived from an EMBL/GenBank/DDBJ whole genome shotgun (WGS) entry which is preliminary data.</text>
</comment>
<dbReference type="Pfam" id="PF00037">
    <property type="entry name" value="Fer4"/>
    <property type="match status" value="1"/>
</dbReference>
<keyword evidence="5" id="KW-0274">FAD</keyword>
<dbReference type="Pfam" id="PF07992">
    <property type="entry name" value="Pyr_redox_2"/>
    <property type="match status" value="1"/>
</dbReference>
<evidence type="ECO:0000256" key="8">
    <source>
        <dbReference type="ARBA" id="ARBA00023004"/>
    </source>
</evidence>
<evidence type="ECO:0000256" key="4">
    <source>
        <dbReference type="ARBA" id="ARBA00022723"/>
    </source>
</evidence>
<dbReference type="PROSITE" id="PS00198">
    <property type="entry name" value="4FE4S_FER_1"/>
    <property type="match status" value="1"/>
</dbReference>
<organism evidence="12 13">
    <name type="scientific">Rhodococcoides yunnanense</name>
    <dbReference type="NCBI Taxonomy" id="278209"/>
    <lineage>
        <taxon>Bacteria</taxon>
        <taxon>Bacillati</taxon>
        <taxon>Actinomycetota</taxon>
        <taxon>Actinomycetes</taxon>
        <taxon>Mycobacteriales</taxon>
        <taxon>Nocardiaceae</taxon>
        <taxon>Rhodococcoides</taxon>
    </lineage>
</organism>
<comment type="cofactor">
    <cofactor evidence="1">
        <name>FAD</name>
        <dbReference type="ChEBI" id="CHEBI:57692"/>
    </cofactor>
</comment>
<keyword evidence="8" id="KW-0408">Iron</keyword>
<dbReference type="Gene3D" id="3.30.70.20">
    <property type="match status" value="1"/>
</dbReference>
<keyword evidence="9" id="KW-0411">Iron-sulfur</keyword>
<name>A0ABU4BL78_9NOCA</name>